<keyword evidence="26" id="KW-1185">Reference proteome</keyword>
<dbReference type="STRING" id="4540.A0A3L6PT87"/>
<dbReference type="InterPro" id="IPR047416">
    <property type="entry name" value="XPF_nuclease_Mus81"/>
</dbReference>
<keyword evidence="7 22" id="KW-0540">Nuclease</keyword>
<keyword evidence="11 22" id="KW-0227">DNA damage</keyword>
<protein>
    <recommendedName>
        <fullName evidence="5 22">Crossover junction endonuclease MUS81</fullName>
        <ecNumber evidence="22">3.1.22.-</ecNumber>
    </recommendedName>
</protein>
<evidence type="ECO:0000256" key="15">
    <source>
        <dbReference type="ARBA" id="ARBA00022842"/>
    </source>
</evidence>
<feature type="domain" description="ERCC4" evidence="24">
    <location>
        <begin position="144"/>
        <end position="249"/>
    </location>
</feature>
<evidence type="ECO:0000256" key="14">
    <source>
        <dbReference type="ARBA" id="ARBA00022837"/>
    </source>
</evidence>
<accession>A0A3L6PT87</accession>
<evidence type="ECO:0000256" key="13">
    <source>
        <dbReference type="ARBA" id="ARBA00022801"/>
    </source>
</evidence>
<gene>
    <name evidence="25" type="ORF">C2845_PM14G13060</name>
</gene>
<evidence type="ECO:0000256" key="21">
    <source>
        <dbReference type="ARBA" id="ARBA00023306"/>
    </source>
</evidence>
<feature type="domain" description="Helix-hairpin-helix DNA-binding motif class 1" evidence="23">
    <location>
        <begin position="63"/>
        <end position="82"/>
    </location>
</feature>
<keyword evidence="10 22" id="KW-0255">Endonuclease</keyword>
<sequence>MAPPAPMQLRVRLPENEEVARALHEKRLAMREQPSGFKEHLDRTFGKAYHNVCAATEPIRTLKEFSKIKGVGPWLIRCMKGFFAEFSQDLSPTKRNVAGDNGKEAPANLNCQIAQSLPRCQGTFELQSAGKTGSAEFNMLDKNYVLTDHSILAMPPHQSNEEFLEAYEVVLILDDRENFGFVKRLPVGDGIWIARHRKLFTEYVLDFIVERKNVADLGSSIRDNRYKDQKSRLQNCGLRKLIYLVEGDPNTSNGSVASIKTACFTTELFEGFDVLRTSGYTDTQRTYGYLTQSIIDYYSTNFCSVAKSARICPTYDEFEGNCRSLQKKTVSQIFALQLMQVPQVTEKVALAVVEFYPTILSLARAYSMLEGDICSQEEMLKNKSKLKVQHPENEALSRFFLEKWRAMMQEPDGLSENNYLTIVKANRSLCAAKEPIKALRDFSKIKGVGQWLLRHMEGFFADSSQDLSSVKGKKTRGPKCYLPRKNTAAYAILITLHRAKIRGKEFMMKQELIDAAEASGLSREAIGPNKSKAKQSFGKDWYTGWSCMKTLMSKGLVIKRRSPAEYLLTGEGESTARDCLSRSGLDDSAGPLTMTNAHNASAASQVQTANYCDKGIICCDSDSEEPYRKNILLKGKGPTTDYGQPDYPVSVSPLSSQGIFELQFSSTMGPAKFNMLDNDIALTDKPILAMPPRQSNENFLEAYEVVFILDDREKFGSRSRKVADNICSQIHVPVEIRKLPVGDGIWIARHRKDHTEYVLDFIVERKEALDLDGSIADSRYRDQKLRLKRCGLRKLIYLVEGDPNHPDAPERIKTACFTTEILDGFDVQRTSGFADTQRRYGHLTRSIIKYYDTYFSTYAKTSHVCPTYDEFKRKCCDLEKTTVSEIFALQLMQVPQVTEEAALAVIELYPTPLFLAQAYSALDGDTHAQEEMLKNKSNMVNAGASRNIFELFCGDGRNIRN</sequence>
<keyword evidence="19 22" id="KW-0539">Nucleus</keyword>
<dbReference type="FunFam" id="1.10.150.670:FF:000003">
    <property type="entry name" value="Crossover junction endonuclease MUS81"/>
    <property type="match status" value="1"/>
</dbReference>
<dbReference type="Pfam" id="PF02732">
    <property type="entry name" value="ERCC4"/>
    <property type="match status" value="2"/>
</dbReference>
<evidence type="ECO:0000259" key="24">
    <source>
        <dbReference type="SMART" id="SM00891"/>
    </source>
</evidence>
<dbReference type="InterPro" id="IPR003583">
    <property type="entry name" value="Hlx-hairpin-Hlx_DNA-bd_motif"/>
</dbReference>
<dbReference type="Gene3D" id="1.10.150.670">
    <property type="entry name" value="Crossover junction endonuclease EME1, DNA-binding domain"/>
    <property type="match status" value="2"/>
</dbReference>
<dbReference type="EMBL" id="PQIB02000016">
    <property type="protein sequence ID" value="RLM62037.1"/>
    <property type="molecule type" value="Genomic_DNA"/>
</dbReference>
<keyword evidence="16" id="KW-0238">DNA-binding</keyword>
<keyword evidence="8 22" id="KW-0479">Metal-binding</keyword>
<dbReference type="SMART" id="SM00278">
    <property type="entry name" value="HhH1"/>
    <property type="match status" value="4"/>
</dbReference>
<keyword evidence="6" id="KW-0132">Cell division</keyword>
<name>A0A3L6PT87_PANMI</name>
<reference evidence="26" key="1">
    <citation type="journal article" date="2019" name="Nat. Commun.">
        <title>The genome of broomcorn millet.</title>
        <authorList>
            <person name="Zou C."/>
            <person name="Miki D."/>
            <person name="Li D."/>
            <person name="Tang Q."/>
            <person name="Xiao L."/>
            <person name="Rajput S."/>
            <person name="Deng P."/>
            <person name="Jia W."/>
            <person name="Huang R."/>
            <person name="Zhang M."/>
            <person name="Sun Y."/>
            <person name="Hu J."/>
            <person name="Fu X."/>
            <person name="Schnable P.S."/>
            <person name="Li F."/>
            <person name="Zhang H."/>
            <person name="Feng B."/>
            <person name="Zhu X."/>
            <person name="Liu R."/>
            <person name="Schnable J.C."/>
            <person name="Zhu J.-K."/>
            <person name="Zhang H."/>
        </authorList>
    </citation>
    <scope>NUCLEOTIDE SEQUENCE [LARGE SCALE GENOMIC DNA]</scope>
</reference>
<evidence type="ECO:0000256" key="1">
    <source>
        <dbReference type="ARBA" id="ARBA00001913"/>
    </source>
</evidence>
<evidence type="ECO:0000256" key="3">
    <source>
        <dbReference type="ARBA" id="ARBA00004123"/>
    </source>
</evidence>
<dbReference type="CDD" id="cd20074">
    <property type="entry name" value="XPF_nuclease_Mus81"/>
    <property type="match status" value="2"/>
</dbReference>
<comment type="similarity">
    <text evidence="4 22">Belongs to the XPF family.</text>
</comment>
<evidence type="ECO:0000256" key="8">
    <source>
        <dbReference type="ARBA" id="ARBA00022723"/>
    </source>
</evidence>
<keyword evidence="14" id="KW-0106">Calcium</keyword>
<evidence type="ECO:0000256" key="18">
    <source>
        <dbReference type="ARBA" id="ARBA00023204"/>
    </source>
</evidence>
<feature type="domain" description="Helix-hairpin-helix DNA-binding motif class 1" evidence="23">
    <location>
        <begin position="889"/>
        <end position="908"/>
    </location>
</feature>
<comment type="caution">
    <text evidence="25">The sequence shown here is derived from an EMBL/GenBank/DDBJ whole genome shotgun (WGS) entry which is preliminary data.</text>
</comment>
<dbReference type="CDD" id="cd21036">
    <property type="entry name" value="WH_MUS81"/>
    <property type="match status" value="1"/>
</dbReference>
<dbReference type="GO" id="GO:0000712">
    <property type="term" value="P:resolution of meiotic recombination intermediates"/>
    <property type="evidence" value="ECO:0007669"/>
    <property type="project" value="TreeGrafter"/>
</dbReference>
<feature type="domain" description="ERCC4" evidence="24">
    <location>
        <begin position="706"/>
        <end position="803"/>
    </location>
</feature>
<evidence type="ECO:0000256" key="9">
    <source>
        <dbReference type="ARBA" id="ARBA00022737"/>
    </source>
</evidence>
<dbReference type="GO" id="GO:0008821">
    <property type="term" value="F:crossover junction DNA endonuclease activity"/>
    <property type="evidence" value="ECO:0007669"/>
    <property type="project" value="UniProtKB-UniRule"/>
</dbReference>
<dbReference type="GO" id="GO:0046872">
    <property type="term" value="F:metal ion binding"/>
    <property type="evidence" value="ECO:0007669"/>
    <property type="project" value="UniProtKB-UniRule"/>
</dbReference>
<evidence type="ECO:0000256" key="5">
    <source>
        <dbReference type="ARBA" id="ARBA00017114"/>
    </source>
</evidence>
<dbReference type="GO" id="GO:0031573">
    <property type="term" value="P:mitotic intra-S DNA damage checkpoint signaling"/>
    <property type="evidence" value="ECO:0007669"/>
    <property type="project" value="TreeGrafter"/>
</dbReference>
<comment type="cofactor">
    <cofactor evidence="2 22">
        <name>Mg(2+)</name>
        <dbReference type="ChEBI" id="CHEBI:18420"/>
    </cofactor>
</comment>
<keyword evidence="17 22" id="KW-0233">DNA recombination</keyword>
<comment type="subunit">
    <text evidence="22">Interacts with EME1.</text>
</comment>
<keyword evidence="15 22" id="KW-0460">Magnesium</keyword>
<comment type="function">
    <text evidence="22">Interacts with EME1 to form a DNA structure-specific endonuclease with substrate preference for branched DNA structures with a 5'-end at the branch nick. Typical substrates include 3'-flap structures, D-loops, replication forks and nicked Holliday junctions. May be required in mitosis for the processing of stalled or collapsed replication fork intermediates. May be required in meiosis for the repair of meiosis-specific double strand breaks subsequent to single-end invasion (SEI).</text>
</comment>
<feature type="domain" description="Helix-hairpin-helix DNA-binding motif class 1" evidence="23">
    <location>
        <begin position="440"/>
        <end position="459"/>
    </location>
</feature>
<keyword evidence="18 22" id="KW-0234">DNA repair</keyword>
<evidence type="ECO:0000313" key="25">
    <source>
        <dbReference type="EMBL" id="RLM62037.1"/>
    </source>
</evidence>
<dbReference type="AlphaFoldDB" id="A0A3L6PT87"/>
<proteinExistence type="inferred from homology"/>
<organism evidence="25 26">
    <name type="scientific">Panicum miliaceum</name>
    <name type="common">Proso millet</name>
    <name type="synonym">Broomcorn millet</name>
    <dbReference type="NCBI Taxonomy" id="4540"/>
    <lineage>
        <taxon>Eukaryota</taxon>
        <taxon>Viridiplantae</taxon>
        <taxon>Streptophyta</taxon>
        <taxon>Embryophyta</taxon>
        <taxon>Tracheophyta</taxon>
        <taxon>Spermatophyta</taxon>
        <taxon>Magnoliopsida</taxon>
        <taxon>Liliopsida</taxon>
        <taxon>Poales</taxon>
        <taxon>Poaceae</taxon>
        <taxon>PACMAD clade</taxon>
        <taxon>Panicoideae</taxon>
        <taxon>Panicodae</taxon>
        <taxon>Paniceae</taxon>
        <taxon>Panicinae</taxon>
        <taxon>Panicum</taxon>
        <taxon>Panicum sect. Panicum</taxon>
    </lineage>
</organism>
<evidence type="ECO:0000256" key="7">
    <source>
        <dbReference type="ARBA" id="ARBA00022722"/>
    </source>
</evidence>
<dbReference type="InterPro" id="IPR033309">
    <property type="entry name" value="Mus81"/>
</dbReference>
<evidence type="ECO:0000259" key="23">
    <source>
        <dbReference type="SMART" id="SM00278"/>
    </source>
</evidence>
<comment type="cofactor">
    <cofactor evidence="1">
        <name>Ca(2+)</name>
        <dbReference type="ChEBI" id="CHEBI:29108"/>
    </cofactor>
</comment>
<dbReference type="InterPro" id="IPR042530">
    <property type="entry name" value="EME1/EME2_C"/>
</dbReference>
<evidence type="ECO:0000256" key="10">
    <source>
        <dbReference type="ARBA" id="ARBA00022759"/>
    </source>
</evidence>
<dbReference type="InterPro" id="IPR011335">
    <property type="entry name" value="Restrct_endonuc-II-like"/>
</dbReference>
<dbReference type="Gene3D" id="1.10.10.10">
    <property type="entry name" value="Winged helix-like DNA-binding domain superfamily/Winged helix DNA-binding domain"/>
    <property type="match status" value="1"/>
</dbReference>
<evidence type="ECO:0000256" key="17">
    <source>
        <dbReference type="ARBA" id="ARBA00023172"/>
    </source>
</evidence>
<dbReference type="PANTHER" id="PTHR13451">
    <property type="entry name" value="CLASS II CROSSOVER JUNCTION ENDONUCLEASE MUS81"/>
    <property type="match status" value="1"/>
</dbReference>
<dbReference type="GO" id="GO:0051301">
    <property type="term" value="P:cell division"/>
    <property type="evidence" value="ECO:0007669"/>
    <property type="project" value="UniProtKB-KW"/>
</dbReference>
<evidence type="ECO:0000256" key="12">
    <source>
        <dbReference type="ARBA" id="ARBA00022776"/>
    </source>
</evidence>
<keyword evidence="13 22" id="KW-0378">Hydrolase</keyword>
<feature type="domain" description="Helix-hairpin-helix DNA-binding motif class 1" evidence="23">
    <location>
        <begin position="336"/>
        <end position="355"/>
    </location>
</feature>
<keyword evidence="20" id="KW-0469">Meiosis</keyword>
<dbReference type="GO" id="GO:0048257">
    <property type="term" value="F:3'-flap endonuclease activity"/>
    <property type="evidence" value="ECO:0007669"/>
    <property type="project" value="TreeGrafter"/>
</dbReference>
<dbReference type="InterPro" id="IPR036388">
    <property type="entry name" value="WH-like_DNA-bd_sf"/>
</dbReference>
<dbReference type="GO" id="GO:0006308">
    <property type="term" value="P:DNA catabolic process"/>
    <property type="evidence" value="ECO:0007669"/>
    <property type="project" value="UniProtKB-UniRule"/>
</dbReference>
<dbReference type="GO" id="GO:0000727">
    <property type="term" value="P:double-strand break repair via break-induced replication"/>
    <property type="evidence" value="ECO:0007669"/>
    <property type="project" value="UniProtKB-UniRule"/>
</dbReference>
<dbReference type="InterPro" id="IPR006166">
    <property type="entry name" value="ERCC4_domain"/>
</dbReference>
<dbReference type="SMART" id="SM00891">
    <property type="entry name" value="ERCC4"/>
    <property type="match status" value="2"/>
</dbReference>
<dbReference type="GO" id="GO:0048476">
    <property type="term" value="C:Holliday junction resolvase complex"/>
    <property type="evidence" value="ECO:0007669"/>
    <property type="project" value="UniProtKB-UniRule"/>
</dbReference>
<dbReference type="Gene3D" id="3.40.50.10130">
    <property type="match status" value="2"/>
</dbReference>
<dbReference type="OrthoDB" id="5963188at2759"/>
<dbReference type="EC" id="3.1.22.-" evidence="22"/>
<evidence type="ECO:0000313" key="26">
    <source>
        <dbReference type="Proteomes" id="UP000275267"/>
    </source>
</evidence>
<evidence type="ECO:0000256" key="16">
    <source>
        <dbReference type="ARBA" id="ARBA00023125"/>
    </source>
</evidence>
<dbReference type="GO" id="GO:0003677">
    <property type="term" value="F:DNA binding"/>
    <property type="evidence" value="ECO:0007669"/>
    <property type="project" value="UniProtKB-UniRule"/>
</dbReference>
<evidence type="ECO:0000256" key="20">
    <source>
        <dbReference type="ARBA" id="ARBA00023254"/>
    </source>
</evidence>
<evidence type="ECO:0000256" key="4">
    <source>
        <dbReference type="ARBA" id="ARBA00010015"/>
    </source>
</evidence>
<dbReference type="FunFam" id="1.10.10.10:FF:000307">
    <property type="entry name" value="Crossover junction endonuclease MUS81"/>
    <property type="match status" value="1"/>
</dbReference>
<evidence type="ECO:0000256" key="11">
    <source>
        <dbReference type="ARBA" id="ARBA00022763"/>
    </source>
</evidence>
<keyword evidence="9" id="KW-0677">Repeat</keyword>
<dbReference type="FunFam" id="3.40.50.10130:FF:000005">
    <property type="entry name" value="crossover junction endonuclease MUS81 isoform X1"/>
    <property type="match status" value="2"/>
</dbReference>
<evidence type="ECO:0000256" key="2">
    <source>
        <dbReference type="ARBA" id="ARBA00001946"/>
    </source>
</evidence>
<dbReference type="PANTHER" id="PTHR13451:SF0">
    <property type="entry name" value="CROSSOVER JUNCTION ENDONUCLEASE MUS81"/>
    <property type="match status" value="1"/>
</dbReference>
<dbReference type="InterPro" id="IPR047417">
    <property type="entry name" value="WHD_MUS81"/>
</dbReference>
<keyword evidence="12" id="KW-0498">Mitosis</keyword>
<dbReference type="Proteomes" id="UP000275267">
    <property type="component" value="Unassembled WGS sequence"/>
</dbReference>
<evidence type="ECO:0000256" key="22">
    <source>
        <dbReference type="RuleBase" id="RU369042"/>
    </source>
</evidence>
<keyword evidence="21" id="KW-0131">Cell cycle</keyword>
<dbReference type="SUPFAM" id="SSF52980">
    <property type="entry name" value="Restriction endonuclease-like"/>
    <property type="match status" value="2"/>
</dbReference>
<dbReference type="GO" id="GO:0005634">
    <property type="term" value="C:nucleus"/>
    <property type="evidence" value="ECO:0007669"/>
    <property type="project" value="UniProtKB-SubCell"/>
</dbReference>
<dbReference type="Pfam" id="PF21136">
    <property type="entry name" value="WHD_MUS81"/>
    <property type="match status" value="1"/>
</dbReference>
<evidence type="ECO:0000256" key="6">
    <source>
        <dbReference type="ARBA" id="ARBA00022618"/>
    </source>
</evidence>
<evidence type="ECO:0000256" key="19">
    <source>
        <dbReference type="ARBA" id="ARBA00023242"/>
    </source>
</evidence>
<comment type="subcellular location">
    <subcellularLocation>
        <location evidence="3 22">Nucleus</location>
    </subcellularLocation>
</comment>